<dbReference type="EMBL" id="AMCI01006619">
    <property type="protein sequence ID" value="EJW94024.1"/>
    <property type="molecule type" value="Genomic_DNA"/>
</dbReference>
<dbReference type="InterPro" id="IPR016181">
    <property type="entry name" value="Acyl_CoA_acyltransferase"/>
</dbReference>
<dbReference type="SUPFAM" id="SSF55729">
    <property type="entry name" value="Acyl-CoA N-acyltransferases (Nat)"/>
    <property type="match status" value="1"/>
</dbReference>
<sequence>MSLQFSSLRPCEPEDLELLYTIENDRELWDTSNADAPYSRYAIKQYIAAAEPIQVCGELRLIIDAINEEGKKIAVGLVDLTDYSA</sequence>
<dbReference type="AlphaFoldDB" id="J9G3C4"/>
<proteinExistence type="predicted"/>
<keyword evidence="1" id="KW-0808">Transferase</keyword>
<protein>
    <submittedName>
        <fullName evidence="1">Acetyltransferase, GNAT family</fullName>
    </submittedName>
</protein>
<organism evidence="1">
    <name type="scientific">gut metagenome</name>
    <dbReference type="NCBI Taxonomy" id="749906"/>
    <lineage>
        <taxon>unclassified sequences</taxon>
        <taxon>metagenomes</taxon>
        <taxon>organismal metagenomes</taxon>
    </lineage>
</organism>
<reference evidence="1" key="1">
    <citation type="journal article" date="2012" name="PLoS ONE">
        <title>Gene sets for utilization of primary and secondary nutrition supplies in the distal gut of endangered iberian lynx.</title>
        <authorList>
            <person name="Alcaide M."/>
            <person name="Messina E."/>
            <person name="Richter M."/>
            <person name="Bargiela R."/>
            <person name="Peplies J."/>
            <person name="Huws S.A."/>
            <person name="Newbold C.J."/>
            <person name="Golyshin P.N."/>
            <person name="Simon M.A."/>
            <person name="Lopez G."/>
            <person name="Yakimov M.M."/>
            <person name="Ferrer M."/>
        </authorList>
    </citation>
    <scope>NUCLEOTIDE SEQUENCE</scope>
</reference>
<gene>
    <name evidence="1" type="ORF">EVA_17865</name>
</gene>
<comment type="caution">
    <text evidence="1">The sequence shown here is derived from an EMBL/GenBank/DDBJ whole genome shotgun (WGS) entry which is preliminary data.</text>
</comment>
<name>J9G3C4_9ZZZZ</name>
<feature type="non-terminal residue" evidence="1">
    <location>
        <position position="85"/>
    </location>
</feature>
<accession>J9G3C4</accession>
<evidence type="ECO:0000313" key="1">
    <source>
        <dbReference type="EMBL" id="EJW94024.1"/>
    </source>
</evidence>
<dbReference type="GO" id="GO:0016740">
    <property type="term" value="F:transferase activity"/>
    <property type="evidence" value="ECO:0007669"/>
    <property type="project" value="UniProtKB-KW"/>
</dbReference>